<proteinExistence type="predicted"/>
<keyword evidence="1" id="KW-1133">Transmembrane helix</keyword>
<evidence type="ECO:0000256" key="1">
    <source>
        <dbReference type="SAM" id="Phobius"/>
    </source>
</evidence>
<sequence>MLAQKEGPLGLKAKGNEPSPIACAVIIAFHIVIIPGRGLEAKLEGKRRVGSAENIVNEIHRQIVKGSLGRV</sequence>
<gene>
    <name evidence="2" type="ORF">RF55_15770</name>
</gene>
<dbReference type="EMBL" id="LBMM01013551">
    <property type="protein sequence ID" value="KMQ85588.1"/>
    <property type="molecule type" value="Genomic_DNA"/>
</dbReference>
<keyword evidence="3" id="KW-1185">Reference proteome</keyword>
<accession>A0A0J7K574</accession>
<protein>
    <submittedName>
        <fullName evidence="2">Uncharacterized protein</fullName>
    </submittedName>
</protein>
<name>A0A0J7K574_LASNI</name>
<reference evidence="2 3" key="1">
    <citation type="submission" date="2015-04" db="EMBL/GenBank/DDBJ databases">
        <title>Lasius niger genome sequencing.</title>
        <authorList>
            <person name="Konorov E.A."/>
            <person name="Nikitin M.A."/>
            <person name="Kirill M.V."/>
            <person name="Chang P."/>
        </authorList>
    </citation>
    <scope>NUCLEOTIDE SEQUENCE [LARGE SCALE GENOMIC DNA]</scope>
    <source>
        <tissue evidence="2">Whole</tissue>
    </source>
</reference>
<dbReference type="PaxDb" id="67767-A0A0J7K574"/>
<feature type="transmembrane region" description="Helical" evidence="1">
    <location>
        <begin position="19"/>
        <end position="39"/>
    </location>
</feature>
<keyword evidence="1" id="KW-0812">Transmembrane</keyword>
<dbReference type="Proteomes" id="UP000036403">
    <property type="component" value="Unassembled WGS sequence"/>
</dbReference>
<keyword evidence="1" id="KW-0472">Membrane</keyword>
<evidence type="ECO:0000313" key="2">
    <source>
        <dbReference type="EMBL" id="KMQ85588.1"/>
    </source>
</evidence>
<evidence type="ECO:0000313" key="3">
    <source>
        <dbReference type="Proteomes" id="UP000036403"/>
    </source>
</evidence>
<comment type="caution">
    <text evidence="2">The sequence shown here is derived from an EMBL/GenBank/DDBJ whole genome shotgun (WGS) entry which is preliminary data.</text>
</comment>
<dbReference type="AlphaFoldDB" id="A0A0J7K574"/>
<organism evidence="2 3">
    <name type="scientific">Lasius niger</name>
    <name type="common">Black garden ant</name>
    <dbReference type="NCBI Taxonomy" id="67767"/>
    <lineage>
        <taxon>Eukaryota</taxon>
        <taxon>Metazoa</taxon>
        <taxon>Ecdysozoa</taxon>
        <taxon>Arthropoda</taxon>
        <taxon>Hexapoda</taxon>
        <taxon>Insecta</taxon>
        <taxon>Pterygota</taxon>
        <taxon>Neoptera</taxon>
        <taxon>Endopterygota</taxon>
        <taxon>Hymenoptera</taxon>
        <taxon>Apocrita</taxon>
        <taxon>Aculeata</taxon>
        <taxon>Formicoidea</taxon>
        <taxon>Formicidae</taxon>
        <taxon>Formicinae</taxon>
        <taxon>Lasius</taxon>
        <taxon>Lasius</taxon>
    </lineage>
</organism>